<organism evidence="1 2">
    <name type="scientific">Tenacibaculum maritimum NCIMB 2154</name>
    <dbReference type="NCBI Taxonomy" id="1349785"/>
    <lineage>
        <taxon>Bacteria</taxon>
        <taxon>Pseudomonadati</taxon>
        <taxon>Bacteroidota</taxon>
        <taxon>Flavobacteriia</taxon>
        <taxon>Flavobacteriales</taxon>
        <taxon>Flavobacteriaceae</taxon>
        <taxon>Tenacibaculum</taxon>
    </lineage>
</organism>
<name>A0A2H1EA27_9FLAO</name>
<dbReference type="InterPro" id="IPR032466">
    <property type="entry name" value="Metal_Hydrolase"/>
</dbReference>
<dbReference type="STRING" id="1349785.GCA_000509405_02804"/>
<dbReference type="EMBL" id="LT634361">
    <property type="protein sequence ID" value="SFZ82996.1"/>
    <property type="molecule type" value="Genomic_DNA"/>
</dbReference>
<protein>
    <submittedName>
        <fullName evidence="1">Peptidase, M19 (Membrane dipeptidase) family</fullName>
    </submittedName>
</protein>
<sequence length="388" mass="42357">MKKLFNILTGLITLYFLATLLMPSQVDKMQNKTALLPPYQVSKKAKEVYDSLEFIADMHCDALLWQRNLLDAKTYGHVDIPRMIEANMGLQAFTIVTKSPKGQNFDKNAADTDQITMLMLAQGNSFKSWTSLTERALIQCSRLYDFAEKSKGKFSIINSKKDLESYILKKEKNPKITAGFLGVEGAHALDGNIENIDVLFNAGVRMMAPTHFFDNKLGGSAHGVSGGGLTAFGKEVIKRMQLKNMIVDVAHASPKMIDDILKITTKPLVSSHTGVKGTCNNVRNLSDKHIKGIAKTGGLISIAMFPKAVCGSSVKKTAKAIQYVVHLVGVDFVALGSDFDGAVKASIDVTGLPLVVEELLKLGISKVDIQKIMGGNVKRLLLNNLPDE</sequence>
<accession>A0A2H1EA27</accession>
<evidence type="ECO:0000313" key="2">
    <source>
        <dbReference type="Proteomes" id="UP000231564"/>
    </source>
</evidence>
<dbReference type="KEGG" id="tmar:MARIT_1848"/>
<dbReference type="PANTHER" id="PTHR10443">
    <property type="entry name" value="MICROSOMAL DIPEPTIDASE"/>
    <property type="match status" value="1"/>
</dbReference>
<keyword evidence="2" id="KW-1185">Reference proteome</keyword>
<dbReference type="PROSITE" id="PS51365">
    <property type="entry name" value="RENAL_DIPEPTIDASE_2"/>
    <property type="match status" value="1"/>
</dbReference>
<dbReference type="OrthoDB" id="9804920at2"/>
<dbReference type="RefSeq" id="WP_024739916.1">
    <property type="nucleotide sequence ID" value="NZ_BAUG01000002.1"/>
</dbReference>
<dbReference type="Gene3D" id="3.20.20.140">
    <property type="entry name" value="Metal-dependent hydrolases"/>
    <property type="match status" value="1"/>
</dbReference>
<dbReference type="SUPFAM" id="SSF51556">
    <property type="entry name" value="Metallo-dependent hydrolases"/>
    <property type="match status" value="1"/>
</dbReference>
<reference evidence="1 2" key="1">
    <citation type="submission" date="2016-11" db="EMBL/GenBank/DDBJ databases">
        <authorList>
            <person name="Jaros S."/>
            <person name="Januszkiewicz K."/>
            <person name="Wedrychowicz H."/>
        </authorList>
    </citation>
    <scope>NUCLEOTIDE SEQUENCE [LARGE SCALE GENOMIC DNA]</scope>
    <source>
        <strain evidence="1">NCIMB 2154T</strain>
    </source>
</reference>
<evidence type="ECO:0000313" key="1">
    <source>
        <dbReference type="EMBL" id="SFZ82996.1"/>
    </source>
</evidence>
<dbReference type="Proteomes" id="UP000231564">
    <property type="component" value="Chromosome MARIT"/>
</dbReference>
<proteinExistence type="predicted"/>
<dbReference type="CDD" id="cd01301">
    <property type="entry name" value="rDP_like"/>
    <property type="match status" value="1"/>
</dbReference>
<gene>
    <name evidence="1" type="ORF">MARIT_1848</name>
</gene>
<dbReference type="PANTHER" id="PTHR10443:SF12">
    <property type="entry name" value="DIPEPTIDASE"/>
    <property type="match status" value="1"/>
</dbReference>
<dbReference type="InterPro" id="IPR008257">
    <property type="entry name" value="Pept_M19"/>
</dbReference>
<dbReference type="GeneID" id="47723351"/>
<dbReference type="GO" id="GO:0070573">
    <property type="term" value="F:metallodipeptidase activity"/>
    <property type="evidence" value="ECO:0007669"/>
    <property type="project" value="InterPro"/>
</dbReference>
<dbReference type="AlphaFoldDB" id="A0A2H1EA27"/>
<dbReference type="Pfam" id="PF01244">
    <property type="entry name" value="Peptidase_M19"/>
    <property type="match status" value="1"/>
</dbReference>
<dbReference type="GO" id="GO:0006508">
    <property type="term" value="P:proteolysis"/>
    <property type="evidence" value="ECO:0007669"/>
    <property type="project" value="InterPro"/>
</dbReference>